<dbReference type="Proteomes" id="UP001148838">
    <property type="component" value="Unassembled WGS sequence"/>
</dbReference>
<sequence length="212" mass="24588">MDLREVGYDDRDWINVEQDRDRRRGYVRAAMNLRVPYKHFSPWIDGAFVCRGIDCGMFFWLRMQQIQAHELRTDAIDLRRLQNNITDRRRIRSPLIPWLQWRYTSTDWTMCSERSDGVLKRVFVREGDILSIFSRQLTISLPSLNQTDPLGVESNGDRYESLQGKGLLAGKVAILAFPRSQLGKDPHSFDAASINSLHSQRPLAVVVQLDPK</sequence>
<organism evidence="1 2">
    <name type="scientific">Periplaneta americana</name>
    <name type="common">American cockroach</name>
    <name type="synonym">Blatta americana</name>
    <dbReference type="NCBI Taxonomy" id="6978"/>
    <lineage>
        <taxon>Eukaryota</taxon>
        <taxon>Metazoa</taxon>
        <taxon>Ecdysozoa</taxon>
        <taxon>Arthropoda</taxon>
        <taxon>Hexapoda</taxon>
        <taxon>Insecta</taxon>
        <taxon>Pterygota</taxon>
        <taxon>Neoptera</taxon>
        <taxon>Polyneoptera</taxon>
        <taxon>Dictyoptera</taxon>
        <taxon>Blattodea</taxon>
        <taxon>Blattoidea</taxon>
        <taxon>Blattidae</taxon>
        <taxon>Blattinae</taxon>
        <taxon>Periplaneta</taxon>
    </lineage>
</organism>
<reference evidence="1 2" key="1">
    <citation type="journal article" date="2022" name="Allergy">
        <title>Genome assembly and annotation of Periplaneta americana reveal a comprehensive cockroach allergen profile.</title>
        <authorList>
            <person name="Wang L."/>
            <person name="Xiong Q."/>
            <person name="Saelim N."/>
            <person name="Wang L."/>
            <person name="Nong W."/>
            <person name="Wan A.T."/>
            <person name="Shi M."/>
            <person name="Liu X."/>
            <person name="Cao Q."/>
            <person name="Hui J.H.L."/>
            <person name="Sookrung N."/>
            <person name="Leung T.F."/>
            <person name="Tungtrongchitr A."/>
            <person name="Tsui S.K.W."/>
        </authorList>
    </citation>
    <scope>NUCLEOTIDE SEQUENCE [LARGE SCALE GENOMIC DNA]</scope>
    <source>
        <strain evidence="1">PWHHKU_190912</strain>
    </source>
</reference>
<gene>
    <name evidence="1" type="ORF">ANN_02750</name>
</gene>
<keyword evidence="2" id="KW-1185">Reference proteome</keyword>
<comment type="caution">
    <text evidence="1">The sequence shown here is derived from an EMBL/GenBank/DDBJ whole genome shotgun (WGS) entry which is preliminary data.</text>
</comment>
<evidence type="ECO:0000313" key="1">
    <source>
        <dbReference type="EMBL" id="KAJ4451289.1"/>
    </source>
</evidence>
<name>A0ABQ8TX53_PERAM</name>
<evidence type="ECO:0000313" key="2">
    <source>
        <dbReference type="Proteomes" id="UP001148838"/>
    </source>
</evidence>
<protein>
    <submittedName>
        <fullName evidence="1">Uncharacterized protein</fullName>
    </submittedName>
</protein>
<dbReference type="EMBL" id="JAJSOF020000001">
    <property type="protein sequence ID" value="KAJ4451289.1"/>
    <property type="molecule type" value="Genomic_DNA"/>
</dbReference>
<accession>A0ABQ8TX53</accession>
<proteinExistence type="predicted"/>